<keyword evidence="10" id="KW-1185">Reference proteome</keyword>
<keyword evidence="6" id="KW-0809">Transit peptide</keyword>
<name>A0A067K2G3_JATCU</name>
<protein>
    <submittedName>
        <fullName evidence="9">Uncharacterized protein</fullName>
    </submittedName>
</protein>
<comment type="similarity">
    <text evidence="2">Belongs to the RETICULATA family.</text>
</comment>
<reference evidence="9 10" key="1">
    <citation type="journal article" date="2014" name="PLoS ONE">
        <title>Global Analysis of Gene Expression Profiles in Physic Nut (Jatropha curcas L.) Seedlings Exposed to Salt Stress.</title>
        <authorList>
            <person name="Zhang L."/>
            <person name="Zhang C."/>
            <person name="Wu P."/>
            <person name="Chen Y."/>
            <person name="Li M."/>
            <person name="Jiang H."/>
            <person name="Wu G."/>
        </authorList>
    </citation>
    <scope>NUCLEOTIDE SEQUENCE [LARGE SCALE GENOMIC DNA]</scope>
    <source>
        <strain evidence="10">cv. GZQX0401</strain>
        <tissue evidence="9">Young leaves</tissue>
    </source>
</reference>
<evidence type="ECO:0000313" key="10">
    <source>
        <dbReference type="Proteomes" id="UP000027138"/>
    </source>
</evidence>
<dbReference type="AlphaFoldDB" id="A0A067K2G3"/>
<evidence type="ECO:0000256" key="4">
    <source>
        <dbReference type="ARBA" id="ARBA00022640"/>
    </source>
</evidence>
<dbReference type="InterPro" id="IPR021825">
    <property type="entry name" value="RETICULATA-related"/>
</dbReference>
<keyword evidence="3" id="KW-0150">Chloroplast</keyword>
<evidence type="ECO:0000256" key="1">
    <source>
        <dbReference type="ARBA" id="ARBA00004508"/>
    </source>
</evidence>
<keyword evidence="4" id="KW-0934">Plastid</keyword>
<sequence length="166" mass="17837">MAINLFTLGAAARTAQIGLSTLLISSSKDKENRELIISNMSDMGANAIGAGINAGLYSNLRYQLLCGIDRGLVSYFEVMGITFCVGSAIRVLNAKIGAQSLGTEQKLSHLNTDEGYGNASDWFELKSVICSGFGLIDAYTNEVKSLCNNSKGKRRRSIKKKMVALS</sequence>
<accession>A0A067K2G3</accession>
<keyword evidence="5" id="KW-0812">Transmembrane</keyword>
<evidence type="ECO:0000256" key="6">
    <source>
        <dbReference type="ARBA" id="ARBA00022946"/>
    </source>
</evidence>
<gene>
    <name evidence="9" type="ORF">JCGZ_17618</name>
</gene>
<proteinExistence type="inferred from homology"/>
<evidence type="ECO:0000256" key="3">
    <source>
        <dbReference type="ARBA" id="ARBA00022528"/>
    </source>
</evidence>
<comment type="subcellular location">
    <subcellularLocation>
        <location evidence="1">Plastid</location>
        <location evidence="1">Chloroplast membrane</location>
        <topology evidence="1">Multi-pass membrane protein</topology>
    </subcellularLocation>
</comment>
<evidence type="ECO:0000256" key="2">
    <source>
        <dbReference type="ARBA" id="ARBA00010793"/>
    </source>
</evidence>
<keyword evidence="7" id="KW-1133">Transmembrane helix</keyword>
<dbReference type="Pfam" id="PF11891">
    <property type="entry name" value="RETICULATA-like"/>
    <property type="match status" value="1"/>
</dbReference>
<dbReference type="GO" id="GO:0031969">
    <property type="term" value="C:chloroplast membrane"/>
    <property type="evidence" value="ECO:0007669"/>
    <property type="project" value="UniProtKB-SubCell"/>
</dbReference>
<evidence type="ECO:0000256" key="8">
    <source>
        <dbReference type="ARBA" id="ARBA00023136"/>
    </source>
</evidence>
<dbReference type="EMBL" id="KK914893">
    <property type="protein sequence ID" value="KDP26460.1"/>
    <property type="molecule type" value="Genomic_DNA"/>
</dbReference>
<organism evidence="9 10">
    <name type="scientific">Jatropha curcas</name>
    <name type="common">Barbados nut</name>
    <dbReference type="NCBI Taxonomy" id="180498"/>
    <lineage>
        <taxon>Eukaryota</taxon>
        <taxon>Viridiplantae</taxon>
        <taxon>Streptophyta</taxon>
        <taxon>Embryophyta</taxon>
        <taxon>Tracheophyta</taxon>
        <taxon>Spermatophyta</taxon>
        <taxon>Magnoliopsida</taxon>
        <taxon>eudicotyledons</taxon>
        <taxon>Gunneridae</taxon>
        <taxon>Pentapetalae</taxon>
        <taxon>rosids</taxon>
        <taxon>fabids</taxon>
        <taxon>Malpighiales</taxon>
        <taxon>Euphorbiaceae</taxon>
        <taxon>Crotonoideae</taxon>
        <taxon>Jatropheae</taxon>
        <taxon>Jatropha</taxon>
    </lineage>
</organism>
<dbReference type="STRING" id="180498.A0A067K2G3"/>
<evidence type="ECO:0000256" key="5">
    <source>
        <dbReference type="ARBA" id="ARBA00022692"/>
    </source>
</evidence>
<keyword evidence="8" id="KW-0472">Membrane</keyword>
<evidence type="ECO:0000313" key="9">
    <source>
        <dbReference type="EMBL" id="KDP26460.1"/>
    </source>
</evidence>
<evidence type="ECO:0000256" key="7">
    <source>
        <dbReference type="ARBA" id="ARBA00022989"/>
    </source>
</evidence>
<dbReference type="Proteomes" id="UP000027138">
    <property type="component" value="Unassembled WGS sequence"/>
</dbReference>